<proteinExistence type="predicted"/>
<evidence type="ECO:0000256" key="1">
    <source>
        <dbReference type="SAM" id="SignalP"/>
    </source>
</evidence>
<keyword evidence="4" id="KW-1185">Reference proteome</keyword>
<gene>
    <name evidence="3" type="ORF">SPSIL_012280</name>
</gene>
<name>A0ABZ3IHG2_9FIRM</name>
<keyword evidence="1" id="KW-0732">Signal</keyword>
<dbReference type="InterPro" id="IPR001119">
    <property type="entry name" value="SLH_dom"/>
</dbReference>
<dbReference type="RefSeq" id="WP_094605608.1">
    <property type="nucleotide sequence ID" value="NZ_CP155573.1"/>
</dbReference>
<feature type="signal peptide" evidence="1">
    <location>
        <begin position="1"/>
        <end position="23"/>
    </location>
</feature>
<dbReference type="SUPFAM" id="SSF56935">
    <property type="entry name" value="Porins"/>
    <property type="match status" value="1"/>
</dbReference>
<dbReference type="EMBL" id="CP155573">
    <property type="protein sequence ID" value="XFO65119.1"/>
    <property type="molecule type" value="Genomic_DNA"/>
</dbReference>
<evidence type="ECO:0000313" key="4">
    <source>
        <dbReference type="Proteomes" id="UP000216752"/>
    </source>
</evidence>
<dbReference type="Pfam" id="PF00395">
    <property type="entry name" value="SLH"/>
    <property type="match status" value="1"/>
</dbReference>
<evidence type="ECO:0000259" key="2">
    <source>
        <dbReference type="PROSITE" id="PS51272"/>
    </source>
</evidence>
<evidence type="ECO:0000313" key="3">
    <source>
        <dbReference type="EMBL" id="XFO65119.1"/>
    </source>
</evidence>
<dbReference type="PANTHER" id="PTHR43308">
    <property type="entry name" value="OUTER MEMBRANE PROTEIN ALPHA-RELATED"/>
    <property type="match status" value="1"/>
</dbReference>
<accession>A0ABZ3IHG2</accession>
<organism evidence="3 4">
    <name type="scientific">Sporomusa silvacetica DSM 10669</name>
    <dbReference type="NCBI Taxonomy" id="1123289"/>
    <lineage>
        <taxon>Bacteria</taxon>
        <taxon>Bacillati</taxon>
        <taxon>Bacillota</taxon>
        <taxon>Negativicutes</taxon>
        <taxon>Selenomonadales</taxon>
        <taxon>Sporomusaceae</taxon>
        <taxon>Sporomusa</taxon>
    </lineage>
</organism>
<sequence>MKKSILILFSVLLIMSSIGTALAVADFSDVPARHWAYDAVKKLQQEGLVDGYGDGTFGGDKPLTRYEFAVVTARGLQNYTKASAQQKVLLDKLSVEFATELNNIGVRLNKLEKNQPNLKFSGIAEVRYTSQDNNGTVASSVGGAYRLRLNGVAKVDNNTSLGLRVTSGVTKAGTKYKYAGATFTGFGSTSAADDNKNTVTLDRVFLTSTIGALKTTIGAQELKLGTTAFIVDNGYTSFDGAKFETKFGDINLVGNWGRQQKNGAVAAGYKIGTNGTIVSTAAIPATTIDVASLEASTKNGKLIYGAGYATLKDQGDVHTTLAEYLYGNAKYVFNTNFSLAGEYVQNQQFDTDKNAWTAIAIIGDQAIVKRGQKNLVVQYYNVGKNSISRLTSYNLQNKAKSSETEAFSDVRNLKGVNITYNYGFSPNLSAYVAYQKLTDKEATAADDRGYQYYRIAVVSKF</sequence>
<dbReference type="Proteomes" id="UP000216752">
    <property type="component" value="Chromosome"/>
</dbReference>
<dbReference type="PANTHER" id="PTHR43308:SF1">
    <property type="entry name" value="OUTER MEMBRANE PROTEIN ALPHA"/>
    <property type="match status" value="1"/>
</dbReference>
<protein>
    <recommendedName>
        <fullName evidence="2">SLH domain-containing protein</fullName>
    </recommendedName>
</protein>
<feature type="domain" description="SLH" evidence="2">
    <location>
        <begin position="23"/>
        <end position="86"/>
    </location>
</feature>
<dbReference type="InterPro" id="IPR051465">
    <property type="entry name" value="Cell_Envelope_Struct_Comp"/>
</dbReference>
<dbReference type="PROSITE" id="PS51272">
    <property type="entry name" value="SLH"/>
    <property type="match status" value="1"/>
</dbReference>
<reference evidence="3" key="1">
    <citation type="submission" date="2024-05" db="EMBL/GenBank/DDBJ databases">
        <title>Isolation and characterization of Sporomusa carbonis sp. nov., a carboxydotrophic hydrogenogen in the genus of Sporomusa isolated from a charcoal burning pile.</title>
        <authorList>
            <person name="Boeer T."/>
            <person name="Rosenbaum F."/>
            <person name="Eysell L."/>
            <person name="Mueller V."/>
            <person name="Daniel R."/>
            <person name="Poehlein A."/>
        </authorList>
    </citation>
    <scope>NUCLEOTIDE SEQUENCE [LARGE SCALE GENOMIC DNA]</scope>
    <source>
        <strain evidence="3">DSM 10669</strain>
    </source>
</reference>
<feature type="chain" id="PRO_5046803295" description="SLH domain-containing protein" evidence="1">
    <location>
        <begin position="24"/>
        <end position="461"/>
    </location>
</feature>